<organism evidence="1 2">
    <name type="scientific">Streptomyces pyxinae</name>
    <dbReference type="NCBI Taxonomy" id="2970734"/>
    <lineage>
        <taxon>Bacteria</taxon>
        <taxon>Bacillati</taxon>
        <taxon>Actinomycetota</taxon>
        <taxon>Actinomycetes</taxon>
        <taxon>Kitasatosporales</taxon>
        <taxon>Streptomycetaceae</taxon>
        <taxon>Streptomyces</taxon>
    </lineage>
</organism>
<dbReference type="Pfam" id="PF13576">
    <property type="entry name" value="Pentapeptide_3"/>
    <property type="match status" value="1"/>
</dbReference>
<accession>A0ABT2CDC4</accession>
<dbReference type="PANTHER" id="PTHR14136">
    <property type="entry name" value="BTB_POZ DOMAIN-CONTAINING PROTEIN KCTD9"/>
    <property type="match status" value="1"/>
</dbReference>
<comment type="caution">
    <text evidence="1">The sequence shown here is derived from an EMBL/GenBank/DDBJ whole genome shotgun (WGS) entry which is preliminary data.</text>
</comment>
<dbReference type="InterPro" id="IPR001646">
    <property type="entry name" value="5peptide_repeat"/>
</dbReference>
<evidence type="ECO:0000313" key="1">
    <source>
        <dbReference type="EMBL" id="MCS0635117.1"/>
    </source>
</evidence>
<dbReference type="RefSeq" id="WP_258785838.1">
    <property type="nucleotide sequence ID" value="NZ_JANUGQ010000003.1"/>
</dbReference>
<dbReference type="InterPro" id="IPR051082">
    <property type="entry name" value="Pentapeptide-BTB/POZ_domain"/>
</dbReference>
<proteinExistence type="predicted"/>
<dbReference type="PANTHER" id="PTHR14136:SF17">
    <property type="entry name" value="BTB_POZ DOMAIN-CONTAINING PROTEIN KCTD9"/>
    <property type="match status" value="1"/>
</dbReference>
<keyword evidence="2" id="KW-1185">Reference proteome</keyword>
<gene>
    <name evidence="1" type="ORF">NX801_05490</name>
</gene>
<dbReference type="Proteomes" id="UP001431313">
    <property type="component" value="Unassembled WGS sequence"/>
</dbReference>
<reference evidence="1" key="1">
    <citation type="submission" date="2022-08" db="EMBL/GenBank/DDBJ databases">
        <authorList>
            <person name="Somphong A."/>
            <person name="Phongsopitanun W."/>
        </authorList>
    </citation>
    <scope>NUCLEOTIDE SEQUENCE</scope>
    <source>
        <strain evidence="1">LP05-1</strain>
    </source>
</reference>
<dbReference type="SUPFAM" id="SSF141571">
    <property type="entry name" value="Pentapeptide repeat-like"/>
    <property type="match status" value="1"/>
</dbReference>
<dbReference type="EMBL" id="JANUGQ010000003">
    <property type="protein sequence ID" value="MCS0635117.1"/>
    <property type="molecule type" value="Genomic_DNA"/>
</dbReference>
<dbReference type="Gene3D" id="2.160.20.80">
    <property type="entry name" value="E3 ubiquitin-protein ligase SopA"/>
    <property type="match status" value="1"/>
</dbReference>
<evidence type="ECO:0000313" key="2">
    <source>
        <dbReference type="Proteomes" id="UP001431313"/>
    </source>
</evidence>
<sequence length="224" mass="24320">MASRTFGHITVTTPDLDEPGIYLSMVETLDSPRGAVQEFAYRDVELRSLALAGGRLITGRVSGVRAKQVEFDALSLHGVEITSSDLGSVRWRESKLTRVHFRDCRLMGAALNGVALDDALFEKCRFDYATFEKVRATGPVAFVGCTFTEAAFTDCDLSGTVFSDSGLELTEFGGGRYRGTDLRGNDLSRIRGITNLAEVRIDPGQQTDLAQALVDELGITVGDD</sequence>
<protein>
    <submittedName>
        <fullName evidence="1">Pentapeptide repeat-containing protein</fullName>
    </submittedName>
</protein>
<name>A0ABT2CDC4_9ACTN</name>